<dbReference type="GO" id="GO:0051225">
    <property type="term" value="P:spindle assembly"/>
    <property type="evidence" value="ECO:0007669"/>
    <property type="project" value="TreeGrafter"/>
</dbReference>
<dbReference type="GO" id="GO:0000922">
    <property type="term" value="C:spindle pole"/>
    <property type="evidence" value="ECO:0007669"/>
    <property type="project" value="InterPro"/>
</dbReference>
<dbReference type="GO" id="GO:0051321">
    <property type="term" value="P:meiotic cell cycle"/>
    <property type="evidence" value="ECO:0007669"/>
    <property type="project" value="TreeGrafter"/>
</dbReference>
<comment type="similarity">
    <text evidence="2">Belongs to the TUBGCP family.</text>
</comment>
<evidence type="ECO:0000256" key="6">
    <source>
        <dbReference type="SAM" id="MobiDB-lite"/>
    </source>
</evidence>
<keyword evidence="4" id="KW-0493">Microtubule</keyword>
<dbReference type="GO" id="GO:0000278">
    <property type="term" value="P:mitotic cell cycle"/>
    <property type="evidence" value="ECO:0007669"/>
    <property type="project" value="TreeGrafter"/>
</dbReference>
<evidence type="ECO:0008006" key="11">
    <source>
        <dbReference type="Google" id="ProtNLM"/>
    </source>
</evidence>
<feature type="compositionally biased region" description="Low complexity" evidence="6">
    <location>
        <begin position="246"/>
        <end position="256"/>
    </location>
</feature>
<feature type="compositionally biased region" description="Gly residues" evidence="6">
    <location>
        <begin position="641"/>
        <end position="657"/>
    </location>
</feature>
<name>A0A2V0PN11_9CHLO</name>
<dbReference type="InterPro" id="IPR040457">
    <property type="entry name" value="GCP_C"/>
</dbReference>
<dbReference type="PANTHER" id="PTHR19302:SF59">
    <property type="entry name" value="HYPOTHETICAL GAMMA-TUBULIN COMPLEX"/>
    <property type="match status" value="1"/>
</dbReference>
<dbReference type="GO" id="GO:0005874">
    <property type="term" value="C:microtubule"/>
    <property type="evidence" value="ECO:0007669"/>
    <property type="project" value="UniProtKB-KW"/>
</dbReference>
<dbReference type="Proteomes" id="UP000247498">
    <property type="component" value="Unassembled WGS sequence"/>
</dbReference>
<feature type="region of interest" description="Disordered" evidence="6">
    <location>
        <begin position="625"/>
        <end position="704"/>
    </location>
</feature>
<keyword evidence="10" id="KW-1185">Reference proteome</keyword>
<dbReference type="EMBL" id="BDRX01000135">
    <property type="protein sequence ID" value="GBF98777.1"/>
    <property type="molecule type" value="Genomic_DNA"/>
</dbReference>
<evidence type="ECO:0000256" key="5">
    <source>
        <dbReference type="ARBA" id="ARBA00023212"/>
    </source>
</evidence>
<dbReference type="OrthoDB" id="542853at2759"/>
<dbReference type="GO" id="GO:0031122">
    <property type="term" value="P:cytoplasmic microtubule organization"/>
    <property type="evidence" value="ECO:0007669"/>
    <property type="project" value="TreeGrafter"/>
</dbReference>
<feature type="compositionally biased region" description="Gly residues" evidence="6">
    <location>
        <begin position="171"/>
        <end position="180"/>
    </location>
</feature>
<comment type="subcellular location">
    <subcellularLocation>
        <location evidence="1">Cytoplasm</location>
        <location evidence="1">Cytoskeleton</location>
    </subcellularLocation>
</comment>
<dbReference type="InterPro" id="IPR042241">
    <property type="entry name" value="GCP_C_sf"/>
</dbReference>
<dbReference type="Pfam" id="PF17681">
    <property type="entry name" value="GCP_N_terminal"/>
    <property type="match status" value="1"/>
</dbReference>
<feature type="compositionally biased region" description="Low complexity" evidence="6">
    <location>
        <begin position="673"/>
        <end position="691"/>
    </location>
</feature>
<dbReference type="Pfam" id="PF04130">
    <property type="entry name" value="GCP_C_terminal"/>
    <property type="match status" value="1"/>
</dbReference>
<feature type="region of interest" description="Disordered" evidence="6">
    <location>
        <begin position="138"/>
        <end position="256"/>
    </location>
</feature>
<dbReference type="InterPro" id="IPR041470">
    <property type="entry name" value="GCP_N"/>
</dbReference>
<dbReference type="InterPro" id="IPR059169">
    <property type="entry name" value="GCP5_N_ext"/>
</dbReference>
<dbReference type="InParanoid" id="A0A2V0PN11"/>
<feature type="domain" description="Gamma tubulin complex component protein N-terminal" evidence="8">
    <location>
        <begin position="310"/>
        <end position="615"/>
    </location>
</feature>
<dbReference type="CDD" id="cd22572">
    <property type="entry name" value="GCP5_NTD"/>
    <property type="match status" value="1"/>
</dbReference>
<evidence type="ECO:0000259" key="8">
    <source>
        <dbReference type="Pfam" id="PF17681"/>
    </source>
</evidence>
<dbReference type="STRING" id="307507.A0A2V0PN11"/>
<gene>
    <name evidence="9" type="ORF">Rsub_11359</name>
</gene>
<dbReference type="GO" id="GO:0007020">
    <property type="term" value="P:microtubule nucleation"/>
    <property type="evidence" value="ECO:0007669"/>
    <property type="project" value="InterPro"/>
</dbReference>
<feature type="compositionally biased region" description="Gly residues" evidence="6">
    <location>
        <begin position="788"/>
        <end position="807"/>
    </location>
</feature>
<evidence type="ECO:0000256" key="4">
    <source>
        <dbReference type="ARBA" id="ARBA00022701"/>
    </source>
</evidence>
<reference evidence="9 10" key="1">
    <citation type="journal article" date="2018" name="Sci. Rep.">
        <title>Raphidocelis subcapitata (=Pseudokirchneriella subcapitata) provides an insight into genome evolution and environmental adaptations in the Sphaeropleales.</title>
        <authorList>
            <person name="Suzuki S."/>
            <person name="Yamaguchi H."/>
            <person name="Nakajima N."/>
            <person name="Kawachi M."/>
        </authorList>
    </citation>
    <scope>NUCLEOTIDE SEQUENCE [LARGE SCALE GENOMIC DNA]</scope>
    <source>
        <strain evidence="9 10">NIES-35</strain>
    </source>
</reference>
<sequence length="1468" mass="146503">MAAYSEFGLRVQASRHELLSQLVTRVVGVQPGDENHALALDFALQHAYYHSHGDPNPSHVADFYDGVERRLRDDSQTAKAAALRALQRRALQLPRPRDGSRDHPWPLLAMLAALTGRPLESAFKETPELLGLLYSQQPAPQATTAAARGSPLRRQWRRPAAPPRRRWSSSSGGGDGGGGSGDEECEADPYGAASDLSDWSADAEDGGGDGSAARDEWALRCGAARWQQQQPGQPWSVGGGGGEAGPGSPAWLGGPAAPVAPAAELSARRAAPRPHDLLALLGASRLRAAPWLAPDPARCHPQRTLAAAALAALQGAPAEGFVLDAATGGLAVDARVTTPSLSPGALHALLRDFAEAGSAARSLLHLSRLLSCGDAAGAPGAAPFGFPVTPCLRAFGAALGEQLAAQGAQLAALQLRAGAAAGRGGGDADDAGALAAARRAADGAIGRLWLLRSVVDGALAEIGGPPAQASAALLDCLYRRLASGDPAPSGPAGEGAAGALLHLLLSSLMPLLGALGRWLYGGREGEDCGGGGEGDEGDFFVARAEQLPAQDPRFWSQAFALAAGGGGDARDGGGAGAVGGAGCGVACPSFLAPLAGDILSAGKSLRLLRYMQQEELAAAPLQMRLPEADGGGGHDEPGWFRRGGGGGSGGGGAGGSAPGADAARRGRRRGWSERWAAPGGPRAAGASAAAAAGGGGSPGAGAAAGPVRMSAAARLQLAVAAAAAAHGEDGEAFQLRFAEDACELLRQWDGALPRPGGRCGCGGADGGSGGGGGSREVSPPPQLLQLLPGGGGGGLPQGDGGGGGGGAWERNGAAAGPHQQQRGMLLAMERAGRALRCPGGPLERGGSPRGAAGALLCGEPAPAPEVRRGRIAAATEAAPAAAAPVVLLAAVADADGAAGPADALGLACGVETLSAWGAQLRRDMAAADLRLARLVPSGDAAGGAAAGSLGFLRLGGGGDSDGDDAAAAAGAAEGPAEWPPGLWPLRSNAAGAAGARWLDAPLRPQRRLAWLLSAPPRYVGPIQMLLERALIEPLQDRIGAIGSQLLGCLLGEWGLQAELRAVAGVYLLASPLAVDWADWLLAAVEAGGGLEALDATELTIRLGELAAAAPGEDPLPSPGSLVVSIDAAALDAARAAAAKAGGGPRRGPGVGELAALQVRHLGSWLLSLVADPASLQRFNGCLTLLLQLRWARRELDAARLRAAKSRAAASDMAALDASERADAASAAAARARGLASLGGGGGGAAAAPSGGAAAAGAAAVAAAARWLSVAGEHLLLLEMGHLVSALQGYVMDRLVHGAWARLEQALSAAASLDEVRAAAAAFQEECLRRCCAGAGRGGGATWRHIGASLLQLLDTALSACRAHGQLLELRAQRRERERARVPAGGARDWQRPGDAAAGGMAAAAAAAAALEAAALRGELAAAAAAWRGGRSYLLRILRNRALQLGGDDDVDALLGALCCGDDAAGGAE</sequence>
<feature type="domain" description="Gamma tubulin complex component C-terminal" evidence="7">
    <location>
        <begin position="1152"/>
        <end position="1438"/>
    </location>
</feature>
<feature type="compositionally biased region" description="Low complexity" evidence="6">
    <location>
        <begin position="226"/>
        <end position="236"/>
    </location>
</feature>
<keyword evidence="5" id="KW-0206">Cytoskeleton</keyword>
<keyword evidence="3" id="KW-0963">Cytoplasm</keyword>
<comment type="caution">
    <text evidence="9">The sequence shown here is derived from an EMBL/GenBank/DDBJ whole genome shotgun (WGS) entry which is preliminary data.</text>
</comment>
<evidence type="ECO:0000256" key="3">
    <source>
        <dbReference type="ARBA" id="ARBA00022490"/>
    </source>
</evidence>
<dbReference type="PANTHER" id="PTHR19302">
    <property type="entry name" value="GAMMA TUBULIN COMPLEX PROTEIN"/>
    <property type="match status" value="1"/>
</dbReference>
<evidence type="ECO:0000259" key="7">
    <source>
        <dbReference type="Pfam" id="PF04130"/>
    </source>
</evidence>
<evidence type="ECO:0000313" key="9">
    <source>
        <dbReference type="EMBL" id="GBF98777.1"/>
    </source>
</evidence>
<dbReference type="GO" id="GO:0043015">
    <property type="term" value="F:gamma-tubulin binding"/>
    <property type="evidence" value="ECO:0007669"/>
    <property type="project" value="InterPro"/>
</dbReference>
<evidence type="ECO:0000256" key="2">
    <source>
        <dbReference type="ARBA" id="ARBA00010337"/>
    </source>
</evidence>
<accession>A0A2V0PN11</accession>
<proteinExistence type="inferred from homology"/>
<evidence type="ECO:0000313" key="10">
    <source>
        <dbReference type="Proteomes" id="UP000247498"/>
    </source>
</evidence>
<feature type="compositionally biased region" description="Gly residues" evidence="6">
    <location>
        <begin position="763"/>
        <end position="774"/>
    </location>
</feature>
<protein>
    <recommendedName>
        <fullName evidence="11">Gamma tubulin complex component C-terminal domain-containing protein</fullName>
    </recommendedName>
</protein>
<feature type="region of interest" description="Disordered" evidence="6">
    <location>
        <begin position="763"/>
        <end position="821"/>
    </location>
</feature>
<dbReference type="FunCoup" id="A0A2V0PN11">
    <property type="interactions" value="1574"/>
</dbReference>
<organism evidence="9 10">
    <name type="scientific">Raphidocelis subcapitata</name>
    <dbReference type="NCBI Taxonomy" id="307507"/>
    <lineage>
        <taxon>Eukaryota</taxon>
        <taxon>Viridiplantae</taxon>
        <taxon>Chlorophyta</taxon>
        <taxon>core chlorophytes</taxon>
        <taxon>Chlorophyceae</taxon>
        <taxon>CS clade</taxon>
        <taxon>Sphaeropleales</taxon>
        <taxon>Selenastraceae</taxon>
        <taxon>Raphidocelis</taxon>
    </lineage>
</organism>
<evidence type="ECO:0000256" key="1">
    <source>
        <dbReference type="ARBA" id="ARBA00004245"/>
    </source>
</evidence>
<feature type="compositionally biased region" description="Low complexity" evidence="6">
    <location>
        <begin position="138"/>
        <end position="147"/>
    </location>
</feature>
<dbReference type="InterPro" id="IPR007259">
    <property type="entry name" value="GCP"/>
</dbReference>
<dbReference type="GO" id="GO:0000930">
    <property type="term" value="C:gamma-tubulin complex"/>
    <property type="evidence" value="ECO:0007669"/>
    <property type="project" value="TreeGrafter"/>
</dbReference>
<dbReference type="GO" id="GO:0051011">
    <property type="term" value="F:microtubule minus-end binding"/>
    <property type="evidence" value="ECO:0007669"/>
    <property type="project" value="TreeGrafter"/>
</dbReference>
<dbReference type="Gene3D" id="1.20.120.1900">
    <property type="entry name" value="Gamma-tubulin complex, C-terminal domain"/>
    <property type="match status" value="1"/>
</dbReference>